<dbReference type="InterPro" id="IPR047546">
    <property type="entry name" value="Rcat_RBR_RNF216"/>
</dbReference>
<organism evidence="10 11">
    <name type="scientific">Kwoniella shivajii</name>
    <dbReference type="NCBI Taxonomy" id="564305"/>
    <lineage>
        <taxon>Eukaryota</taxon>
        <taxon>Fungi</taxon>
        <taxon>Dikarya</taxon>
        <taxon>Basidiomycota</taxon>
        <taxon>Agaricomycotina</taxon>
        <taxon>Tremellomycetes</taxon>
        <taxon>Tremellales</taxon>
        <taxon>Cryptococcaceae</taxon>
        <taxon>Kwoniella</taxon>
    </lineage>
</organism>
<dbReference type="InterPro" id="IPR002867">
    <property type="entry name" value="IBR_dom"/>
</dbReference>
<accession>A0ABZ1CUC9</accession>
<evidence type="ECO:0000256" key="1">
    <source>
        <dbReference type="ARBA" id="ARBA00004906"/>
    </source>
</evidence>
<evidence type="ECO:0000256" key="6">
    <source>
        <dbReference type="ARBA" id="ARBA00022786"/>
    </source>
</evidence>
<keyword evidence="5" id="KW-0863">Zinc-finger</keyword>
<keyword evidence="3" id="KW-0479">Metal-binding</keyword>
<dbReference type="CDD" id="cd20339">
    <property type="entry name" value="BRcat_RBR_RNF216"/>
    <property type="match status" value="1"/>
</dbReference>
<keyword evidence="11" id="KW-1185">Reference proteome</keyword>
<keyword evidence="2" id="KW-0808">Transferase</keyword>
<feature type="compositionally biased region" description="Basic residues" evidence="8">
    <location>
        <begin position="97"/>
        <end position="112"/>
    </location>
</feature>
<feature type="region of interest" description="Disordered" evidence="8">
    <location>
        <begin position="304"/>
        <end position="327"/>
    </location>
</feature>
<evidence type="ECO:0000256" key="4">
    <source>
        <dbReference type="ARBA" id="ARBA00022737"/>
    </source>
</evidence>
<dbReference type="InterPro" id="IPR047545">
    <property type="entry name" value="BRcat_RBR_RNF216"/>
</dbReference>
<comment type="pathway">
    <text evidence="1">Protein modification; protein ubiquitination.</text>
</comment>
<evidence type="ECO:0000256" key="8">
    <source>
        <dbReference type="SAM" id="MobiDB-lite"/>
    </source>
</evidence>
<feature type="compositionally biased region" description="Basic and acidic residues" evidence="8">
    <location>
        <begin position="45"/>
        <end position="54"/>
    </location>
</feature>
<dbReference type="Proteomes" id="UP001329825">
    <property type="component" value="Chromosome 3"/>
</dbReference>
<feature type="domain" description="RING-type" evidence="9">
    <location>
        <begin position="370"/>
        <end position="583"/>
    </location>
</feature>
<dbReference type="SUPFAM" id="SSF57850">
    <property type="entry name" value="RING/U-box"/>
    <property type="match status" value="1"/>
</dbReference>
<dbReference type="Pfam" id="PF26200">
    <property type="entry name" value="Rcat_RNF216"/>
    <property type="match status" value="1"/>
</dbReference>
<evidence type="ECO:0000256" key="7">
    <source>
        <dbReference type="ARBA" id="ARBA00022833"/>
    </source>
</evidence>
<dbReference type="InterPro" id="IPR047544">
    <property type="entry name" value="RING-HC_RBR_RNF216"/>
</dbReference>
<keyword evidence="4" id="KW-0677">Repeat</keyword>
<evidence type="ECO:0000313" key="11">
    <source>
        <dbReference type="Proteomes" id="UP001329825"/>
    </source>
</evidence>
<dbReference type="PANTHER" id="PTHR22770">
    <property type="entry name" value="UBIQUITIN CONJUGATING ENZYME 7 INTERACTING PROTEIN-RELATED"/>
    <property type="match status" value="1"/>
</dbReference>
<evidence type="ECO:0000256" key="2">
    <source>
        <dbReference type="ARBA" id="ARBA00022679"/>
    </source>
</evidence>
<dbReference type="RefSeq" id="XP_062790104.1">
    <property type="nucleotide sequence ID" value="XM_062934053.1"/>
</dbReference>
<dbReference type="GeneID" id="87954438"/>
<proteinExistence type="predicted"/>
<dbReference type="InterPro" id="IPR044066">
    <property type="entry name" value="TRIAD_supradom"/>
</dbReference>
<feature type="region of interest" description="Disordered" evidence="8">
    <location>
        <begin position="1"/>
        <end position="147"/>
    </location>
</feature>
<gene>
    <name evidence="10" type="ORF">IL334_002307</name>
</gene>
<evidence type="ECO:0000256" key="5">
    <source>
        <dbReference type="ARBA" id="ARBA00022771"/>
    </source>
</evidence>
<feature type="compositionally biased region" description="Low complexity" evidence="8">
    <location>
        <begin position="1"/>
        <end position="15"/>
    </location>
</feature>
<dbReference type="CDD" id="cd20353">
    <property type="entry name" value="Rcat_RBR_RNF216"/>
    <property type="match status" value="1"/>
</dbReference>
<feature type="compositionally biased region" description="Low complexity" evidence="8">
    <location>
        <begin position="138"/>
        <end position="147"/>
    </location>
</feature>
<reference evidence="10 11" key="1">
    <citation type="submission" date="2024-01" db="EMBL/GenBank/DDBJ databases">
        <title>Comparative genomics of Cryptococcus and Kwoniella reveals pathogenesis evolution and contrasting modes of karyotype evolution via chromosome fusion or intercentromeric recombination.</title>
        <authorList>
            <person name="Coelho M.A."/>
            <person name="David-Palma M."/>
            <person name="Shea T."/>
            <person name="Bowers K."/>
            <person name="McGinley-Smith S."/>
            <person name="Mohammad A.W."/>
            <person name="Gnirke A."/>
            <person name="Yurkov A.M."/>
            <person name="Nowrousian M."/>
            <person name="Sun S."/>
            <person name="Cuomo C.A."/>
            <person name="Heitman J."/>
        </authorList>
    </citation>
    <scope>NUCLEOTIDE SEQUENCE [LARGE SCALE GENOMIC DNA]</scope>
    <source>
        <strain evidence="10">CBS 11374</strain>
    </source>
</reference>
<dbReference type="PANTHER" id="PTHR22770:SF47">
    <property type="entry name" value="E3 UBIQUITIN-PROTEIN LIGASE RNF216"/>
    <property type="match status" value="1"/>
</dbReference>
<evidence type="ECO:0000313" key="10">
    <source>
        <dbReference type="EMBL" id="WRT65364.1"/>
    </source>
</evidence>
<sequence length="812" mass="91397">MLRSLGSHSSTSSLGEYLLDLPPGPYHTSDDLSDNGSSIQLLDQIPEHLQKNTNEDNPIMVDSSDDEDQAGPSDQARIVKKRYRDALTDEDQPPFSRSRRSSYRSHKKRRKLKDIAPFPPTPKLAEKLFHPPSPIAGPSRSPSTPRSYRVEDHLSHVLEVLPDIDCEWAMERIEEEMAIKKNDDPLNRVVEIALEMEGGYPKIKLLDRGRGMGKEEKSLVMEGSKERYKSLVYKKIERSGHEYHQQCIAQLEEDFPLIPAHHIRNTLYSLDVLYVPTYFRLLENSRLPTRPYIELKRQRMQRKGKNRLIAGSQEGGADSDARASDGADDSLTAFEDELVWLQITLAEEKVDMDAAEAKRLALQEPMEGGEGIECGCCFTETLMEDMAQCIEGHLFCRECTTTHAETKLGEQSTTINCMDMSACSSPFPDSELTRILSVKSLKLYHRLKQSKELEQAGIEGLESCPNCPYAAVMENPDEKLFTCMNEECGQITCRGCKKREHIPRTCAEVEADLKLNNRHTVEDAMSEALIRKCPTCSKPYIKDSGCNKIMCTKCSTYSCYICQKAITGYDHFDQNPERAHNDEAARAARDAAAARVLAVAQENGVALNAEDIHIPLPDPPAASGIAGGAIDMARLPPYIAPIPDRYLARHMNDMQRIMHRAAVAKMDAAIQQRMVQRQQHNNLQQRQQYQLQPGFNQNHQPPIPPENIAAYQNRVVLPLPARALRLPPPQAQNDAQARAGFELRRINLLENEAEEAEVFAAQLRIPQRPPPLFPPQLGLPPQALDRMLVPPQRLAAPDPVHLLNHLNRQYGQ</sequence>
<keyword evidence="7" id="KW-0862">Zinc</keyword>
<keyword evidence="6" id="KW-0833">Ubl conjugation pathway</keyword>
<protein>
    <recommendedName>
        <fullName evidence="9">RING-type domain-containing protein</fullName>
    </recommendedName>
</protein>
<dbReference type="InterPro" id="IPR051628">
    <property type="entry name" value="LUBAC_E3_Ligases"/>
</dbReference>
<dbReference type="Gene3D" id="1.20.120.1750">
    <property type="match status" value="1"/>
</dbReference>
<evidence type="ECO:0000256" key="3">
    <source>
        <dbReference type="ARBA" id="ARBA00022723"/>
    </source>
</evidence>
<evidence type="ECO:0000259" key="9">
    <source>
        <dbReference type="PROSITE" id="PS51873"/>
    </source>
</evidence>
<dbReference type="PROSITE" id="PS51873">
    <property type="entry name" value="TRIAD"/>
    <property type="match status" value="1"/>
</dbReference>
<dbReference type="SMART" id="SM00647">
    <property type="entry name" value="IBR"/>
    <property type="match status" value="2"/>
</dbReference>
<dbReference type="EMBL" id="CP141883">
    <property type="protein sequence ID" value="WRT65364.1"/>
    <property type="molecule type" value="Genomic_DNA"/>
</dbReference>
<name>A0ABZ1CUC9_9TREE</name>
<dbReference type="CDD" id="cd16630">
    <property type="entry name" value="RING-HC_RBR_RNF216"/>
    <property type="match status" value="1"/>
</dbReference>